<name>A0A4Y2ERG4_ARAVE</name>
<gene>
    <name evidence="2" type="ORF">AVEN_250063_1</name>
</gene>
<dbReference type="OrthoDB" id="6412022at2759"/>
<dbReference type="GO" id="GO:0005829">
    <property type="term" value="C:cytosol"/>
    <property type="evidence" value="ECO:0007669"/>
    <property type="project" value="TreeGrafter"/>
</dbReference>
<reference evidence="2 3" key="1">
    <citation type="journal article" date="2019" name="Sci. Rep.">
        <title>Orb-weaving spider Araneus ventricosus genome elucidates the spidroin gene catalogue.</title>
        <authorList>
            <person name="Kono N."/>
            <person name="Nakamura H."/>
            <person name="Ohtoshi R."/>
            <person name="Moran D.A.P."/>
            <person name="Shinohara A."/>
            <person name="Yoshida Y."/>
            <person name="Fujiwara M."/>
            <person name="Mori M."/>
            <person name="Tomita M."/>
            <person name="Arakawa K."/>
        </authorList>
    </citation>
    <scope>NUCLEOTIDE SEQUENCE [LARGE SCALE GENOMIC DNA]</scope>
</reference>
<dbReference type="InterPro" id="IPR011333">
    <property type="entry name" value="SKP1/BTB/POZ_sf"/>
</dbReference>
<dbReference type="EMBL" id="BGPR01093657">
    <property type="protein sequence ID" value="GBM31833.1"/>
    <property type="molecule type" value="Genomic_DNA"/>
</dbReference>
<organism evidence="2 3">
    <name type="scientific">Araneus ventricosus</name>
    <name type="common">Orbweaver spider</name>
    <name type="synonym">Epeira ventricosa</name>
    <dbReference type="NCBI Taxonomy" id="182803"/>
    <lineage>
        <taxon>Eukaryota</taxon>
        <taxon>Metazoa</taxon>
        <taxon>Ecdysozoa</taxon>
        <taxon>Arthropoda</taxon>
        <taxon>Chelicerata</taxon>
        <taxon>Arachnida</taxon>
        <taxon>Araneae</taxon>
        <taxon>Araneomorphae</taxon>
        <taxon>Entelegynae</taxon>
        <taxon>Araneoidea</taxon>
        <taxon>Araneidae</taxon>
        <taxon>Araneus</taxon>
    </lineage>
</organism>
<evidence type="ECO:0000313" key="2">
    <source>
        <dbReference type="EMBL" id="GBM31833.1"/>
    </source>
</evidence>
<evidence type="ECO:0000259" key="1">
    <source>
        <dbReference type="PROSITE" id="PS50097"/>
    </source>
</evidence>
<dbReference type="PANTHER" id="PTHR45774:SF4">
    <property type="entry name" value="AXUNDEAD, ISOFORM F"/>
    <property type="match status" value="1"/>
</dbReference>
<sequence length="112" mass="12584">MDPEASHDLTAQEYPIIRDSTCNTGSYKGTSDWREKVHSIKERNLTALKNSILTDITLEMGPENTPFTAHKLILALGSPVFETMFYGPLAEQGEKITIPDIIPDDFKVLLKY</sequence>
<feature type="domain" description="BTB" evidence="1">
    <location>
        <begin position="54"/>
        <end position="112"/>
    </location>
</feature>
<dbReference type="GO" id="GO:0022008">
    <property type="term" value="P:neurogenesis"/>
    <property type="evidence" value="ECO:0007669"/>
    <property type="project" value="TreeGrafter"/>
</dbReference>
<protein>
    <recommendedName>
        <fullName evidence="1">BTB domain-containing protein</fullName>
    </recommendedName>
</protein>
<dbReference type="Gene3D" id="3.30.710.10">
    <property type="entry name" value="Potassium Channel Kv1.1, Chain A"/>
    <property type="match status" value="1"/>
</dbReference>
<dbReference type="SUPFAM" id="SSF54695">
    <property type="entry name" value="POZ domain"/>
    <property type="match status" value="1"/>
</dbReference>
<evidence type="ECO:0000313" key="3">
    <source>
        <dbReference type="Proteomes" id="UP000499080"/>
    </source>
</evidence>
<keyword evidence="3" id="KW-1185">Reference proteome</keyword>
<dbReference type="Pfam" id="PF00651">
    <property type="entry name" value="BTB"/>
    <property type="match status" value="1"/>
</dbReference>
<dbReference type="PROSITE" id="PS50097">
    <property type="entry name" value="BTB"/>
    <property type="match status" value="1"/>
</dbReference>
<dbReference type="AlphaFoldDB" id="A0A4Y2ERG4"/>
<dbReference type="Proteomes" id="UP000499080">
    <property type="component" value="Unassembled WGS sequence"/>
</dbReference>
<comment type="caution">
    <text evidence="2">The sequence shown here is derived from an EMBL/GenBank/DDBJ whole genome shotgun (WGS) entry which is preliminary data.</text>
</comment>
<dbReference type="PANTHER" id="PTHR45774">
    <property type="entry name" value="BTB/POZ DOMAIN-CONTAINING"/>
    <property type="match status" value="1"/>
</dbReference>
<accession>A0A4Y2ERG4</accession>
<dbReference type="InterPro" id="IPR000210">
    <property type="entry name" value="BTB/POZ_dom"/>
</dbReference>
<proteinExistence type="predicted"/>